<dbReference type="PIRSF" id="PIRSF037489">
    <property type="entry name" value="UCP037489_NIF3_YqfO"/>
    <property type="match status" value="1"/>
</dbReference>
<evidence type="ECO:0000256" key="2">
    <source>
        <dbReference type="ARBA" id="ARBA00011643"/>
    </source>
</evidence>
<gene>
    <name evidence="7" type="ORF">DYBT9275_02934</name>
</gene>
<evidence type="ECO:0000256" key="1">
    <source>
        <dbReference type="ARBA" id="ARBA00006964"/>
    </source>
</evidence>
<evidence type="ECO:0000256" key="6">
    <source>
        <dbReference type="PIRSR" id="PIRSR602678-1"/>
    </source>
</evidence>
<evidence type="ECO:0000256" key="4">
    <source>
        <dbReference type="ARBA" id="ARBA00022723"/>
    </source>
</evidence>
<feature type="binding site" evidence="6">
    <location>
        <position position="65"/>
    </location>
    <ligand>
        <name>a divalent metal cation</name>
        <dbReference type="ChEBI" id="CHEBI:60240"/>
        <label>1</label>
    </ligand>
</feature>
<dbReference type="PANTHER" id="PTHR13799:SF14">
    <property type="entry name" value="GTP CYCLOHYDROLASE 1 TYPE 2 HOMOLOG"/>
    <property type="match status" value="1"/>
</dbReference>
<name>A0A916NC64_9BACT</name>
<comment type="caution">
    <text evidence="7">The sequence shown here is derived from an EMBL/GenBank/DDBJ whole genome shotgun (WGS) entry which is preliminary data.</text>
</comment>
<evidence type="ECO:0000313" key="8">
    <source>
        <dbReference type="Proteomes" id="UP000680038"/>
    </source>
</evidence>
<dbReference type="SUPFAM" id="SSF102705">
    <property type="entry name" value="NIF3 (NGG1p interacting factor 3)-like"/>
    <property type="match status" value="1"/>
</dbReference>
<dbReference type="Gene3D" id="3.30.70.120">
    <property type="match status" value="1"/>
</dbReference>
<dbReference type="Proteomes" id="UP000680038">
    <property type="component" value="Unassembled WGS sequence"/>
</dbReference>
<feature type="binding site" evidence="6">
    <location>
        <position position="66"/>
    </location>
    <ligand>
        <name>a divalent metal cation</name>
        <dbReference type="ChEBI" id="CHEBI:60240"/>
        <label>1</label>
    </ligand>
</feature>
<sequence length="366" mass="40286">MQKIKDILTSLESLAPPSYQENYDNAGLIVGDKHAIVTGVLITLDVTEAVVQEAVSKKCNLIIAHHPIVFKGLKKLTGSNYVERTVLAAIKNDVAIYAIHTNLDHVLKGVNSKIAEKIGLKNIKILAPKKNILQKLVTFVPTENSESVLEALFNAGAGEIGAYKNCSFSTTGTGTFLPGEAANPAVGTIGKREDVRENRLEVIFPSHLGRKILTVLKAVHPYEEVAYYLQELENENQEVGAGMVGELEHDMQHEDFLQLLRSNMQLRVIRHTAPVTGPIRRVAVCGGAGSFLLPLAIGSGADVFITADYKYHEFFDADQQIMICDIGHYESEVFTKDLLYDYLSGIFSNFALCLSEINTNPVHYFL</sequence>
<dbReference type="InterPro" id="IPR002678">
    <property type="entry name" value="DUF34/NIF3"/>
</dbReference>
<dbReference type="EMBL" id="CAJRAF010000002">
    <property type="protein sequence ID" value="CAG5002635.1"/>
    <property type="molecule type" value="Genomic_DNA"/>
</dbReference>
<dbReference type="InterPro" id="IPR017221">
    <property type="entry name" value="DUF34/NIF3_bac"/>
</dbReference>
<dbReference type="RefSeq" id="WP_215239492.1">
    <property type="nucleotide sequence ID" value="NZ_CAJRAF010000002.1"/>
</dbReference>
<feature type="binding site" evidence="6">
    <location>
        <position position="332"/>
    </location>
    <ligand>
        <name>a divalent metal cation</name>
        <dbReference type="ChEBI" id="CHEBI:60240"/>
        <label>1</label>
    </ligand>
</feature>
<dbReference type="PANTHER" id="PTHR13799">
    <property type="entry name" value="NGG1 INTERACTING FACTOR 3"/>
    <property type="match status" value="1"/>
</dbReference>
<comment type="similarity">
    <text evidence="1 5">Belongs to the GTP cyclohydrolase I type 2/NIF3 family.</text>
</comment>
<comment type="subunit">
    <text evidence="2">Homohexamer.</text>
</comment>
<evidence type="ECO:0000256" key="5">
    <source>
        <dbReference type="PIRNR" id="PIRNR037489"/>
    </source>
</evidence>
<dbReference type="NCBIfam" id="TIGR00486">
    <property type="entry name" value="YbgI_SA1388"/>
    <property type="match status" value="1"/>
</dbReference>
<dbReference type="InterPro" id="IPR036069">
    <property type="entry name" value="DUF34/NIF3_sf"/>
</dbReference>
<dbReference type="Gene3D" id="3.40.1390.30">
    <property type="entry name" value="NIF3 (NGG1p interacting factor 3)-like"/>
    <property type="match status" value="1"/>
</dbReference>
<accession>A0A916NC64</accession>
<dbReference type="GO" id="GO:0005737">
    <property type="term" value="C:cytoplasm"/>
    <property type="evidence" value="ECO:0007669"/>
    <property type="project" value="TreeGrafter"/>
</dbReference>
<dbReference type="InterPro" id="IPR015867">
    <property type="entry name" value="N-reg_PII/ATP_PRibTrfase_C"/>
</dbReference>
<reference evidence="7" key="1">
    <citation type="submission" date="2021-04" db="EMBL/GenBank/DDBJ databases">
        <authorList>
            <person name="Rodrigo-Torres L."/>
            <person name="Arahal R. D."/>
            <person name="Lucena T."/>
        </authorList>
    </citation>
    <scope>NUCLEOTIDE SEQUENCE</scope>
    <source>
        <strain evidence="7">CECT 9275</strain>
    </source>
</reference>
<keyword evidence="8" id="KW-1185">Reference proteome</keyword>
<dbReference type="Pfam" id="PF01784">
    <property type="entry name" value="DUF34_NIF3"/>
    <property type="match status" value="1"/>
</dbReference>
<evidence type="ECO:0000256" key="3">
    <source>
        <dbReference type="ARBA" id="ARBA00022112"/>
    </source>
</evidence>
<keyword evidence="4 5" id="KW-0479">Metal-binding</keyword>
<protein>
    <recommendedName>
        <fullName evidence="3 5">GTP cyclohydrolase 1 type 2 homolog</fullName>
    </recommendedName>
</protein>
<proteinExistence type="inferred from homology"/>
<dbReference type="AlphaFoldDB" id="A0A916NC64"/>
<dbReference type="GO" id="GO:0046872">
    <property type="term" value="F:metal ion binding"/>
    <property type="evidence" value="ECO:0007669"/>
    <property type="project" value="UniProtKB-UniRule"/>
</dbReference>
<evidence type="ECO:0000313" key="7">
    <source>
        <dbReference type="EMBL" id="CAG5002635.1"/>
    </source>
</evidence>
<feature type="binding site" evidence="6">
    <location>
        <position position="104"/>
    </location>
    <ligand>
        <name>a divalent metal cation</name>
        <dbReference type="ChEBI" id="CHEBI:60240"/>
        <label>1</label>
    </ligand>
</feature>
<dbReference type="FunFam" id="3.40.1390.30:FF:000001">
    <property type="entry name" value="GTP cyclohydrolase 1 type 2"/>
    <property type="match status" value="1"/>
</dbReference>
<feature type="binding site" evidence="6">
    <location>
        <position position="328"/>
    </location>
    <ligand>
        <name>a divalent metal cation</name>
        <dbReference type="ChEBI" id="CHEBI:60240"/>
        <label>1</label>
    </ligand>
</feature>
<organism evidence="7 8">
    <name type="scientific">Dyadobacter helix</name>
    <dbReference type="NCBI Taxonomy" id="2822344"/>
    <lineage>
        <taxon>Bacteria</taxon>
        <taxon>Pseudomonadati</taxon>
        <taxon>Bacteroidota</taxon>
        <taxon>Cytophagia</taxon>
        <taxon>Cytophagales</taxon>
        <taxon>Spirosomataceae</taxon>
        <taxon>Dyadobacter</taxon>
    </lineage>
</organism>